<dbReference type="PANTHER" id="PTHR21349:SF0">
    <property type="entry name" value="LARGE RIBOSOMAL SUBUNIT PROTEIN BL21M"/>
    <property type="match status" value="1"/>
</dbReference>
<comment type="similarity">
    <text evidence="1 6 7">Belongs to the bacterial ribosomal protein bL21 family.</text>
</comment>
<name>A0A261FC48_9BIFI</name>
<evidence type="ECO:0000256" key="3">
    <source>
        <dbReference type="ARBA" id="ARBA00022884"/>
    </source>
</evidence>
<evidence type="ECO:0000256" key="6">
    <source>
        <dbReference type="HAMAP-Rule" id="MF_01363"/>
    </source>
</evidence>
<dbReference type="GO" id="GO:0005840">
    <property type="term" value="C:ribosome"/>
    <property type="evidence" value="ECO:0007669"/>
    <property type="project" value="UniProtKB-KW"/>
</dbReference>
<dbReference type="PANTHER" id="PTHR21349">
    <property type="entry name" value="50S RIBOSOMAL PROTEIN L21"/>
    <property type="match status" value="1"/>
</dbReference>
<evidence type="ECO:0000256" key="7">
    <source>
        <dbReference type="RuleBase" id="RU000562"/>
    </source>
</evidence>
<proteinExistence type="inferred from homology"/>
<evidence type="ECO:0000256" key="5">
    <source>
        <dbReference type="ARBA" id="ARBA00023274"/>
    </source>
</evidence>
<evidence type="ECO:0000256" key="1">
    <source>
        <dbReference type="ARBA" id="ARBA00008563"/>
    </source>
</evidence>
<keyword evidence="9" id="KW-1185">Reference proteome</keyword>
<dbReference type="Pfam" id="PF00829">
    <property type="entry name" value="Ribosomal_L21p"/>
    <property type="match status" value="1"/>
</dbReference>
<dbReference type="NCBIfam" id="TIGR00061">
    <property type="entry name" value="L21"/>
    <property type="match status" value="1"/>
</dbReference>
<comment type="function">
    <text evidence="6 7">This protein binds to 23S rRNA in the presence of protein L20.</text>
</comment>
<dbReference type="GO" id="GO:0005737">
    <property type="term" value="C:cytoplasm"/>
    <property type="evidence" value="ECO:0007669"/>
    <property type="project" value="UniProtKB-ARBA"/>
</dbReference>
<dbReference type="Proteomes" id="UP000228976">
    <property type="component" value="Unassembled WGS sequence"/>
</dbReference>
<keyword evidence="4 6" id="KW-0689">Ribosomal protein</keyword>
<comment type="subunit">
    <text evidence="6">Part of the 50S ribosomal subunit. Contacts protein L20.</text>
</comment>
<evidence type="ECO:0000256" key="2">
    <source>
        <dbReference type="ARBA" id="ARBA00022730"/>
    </source>
</evidence>
<dbReference type="GO" id="GO:0003735">
    <property type="term" value="F:structural constituent of ribosome"/>
    <property type="evidence" value="ECO:0007669"/>
    <property type="project" value="InterPro"/>
</dbReference>
<dbReference type="AlphaFoldDB" id="A0A261FC48"/>
<dbReference type="InterPro" id="IPR018258">
    <property type="entry name" value="Ribosomal_bL21_CS"/>
</dbReference>
<dbReference type="HAMAP" id="MF_01363">
    <property type="entry name" value="Ribosomal_bL21"/>
    <property type="match status" value="1"/>
</dbReference>
<comment type="caution">
    <text evidence="8">The sequence shown here is derived from an EMBL/GenBank/DDBJ whole genome shotgun (WGS) entry which is preliminary data.</text>
</comment>
<keyword evidence="2 6" id="KW-0699">rRNA-binding</keyword>
<dbReference type="InterPro" id="IPR028909">
    <property type="entry name" value="bL21-like"/>
</dbReference>
<accession>A0A261FC48</accession>
<dbReference type="InterPro" id="IPR001787">
    <property type="entry name" value="Ribosomal_bL21"/>
</dbReference>
<dbReference type="EMBL" id="MWWU01000001">
    <property type="protein sequence ID" value="OZG56702.1"/>
    <property type="molecule type" value="Genomic_DNA"/>
</dbReference>
<keyword evidence="5 6" id="KW-0687">Ribonucleoprotein</keyword>
<evidence type="ECO:0000313" key="9">
    <source>
        <dbReference type="Proteomes" id="UP000228976"/>
    </source>
</evidence>
<dbReference type="SUPFAM" id="SSF141091">
    <property type="entry name" value="L21p-like"/>
    <property type="match status" value="1"/>
</dbReference>
<protein>
    <recommendedName>
        <fullName evidence="6">Large ribosomal subunit protein bL21</fullName>
    </recommendedName>
</protein>
<gene>
    <name evidence="6" type="primary">rplU</name>
    <name evidence="8" type="ORF">AEAE_0009</name>
</gene>
<dbReference type="GO" id="GO:1990904">
    <property type="term" value="C:ribonucleoprotein complex"/>
    <property type="evidence" value="ECO:0007669"/>
    <property type="project" value="UniProtKB-KW"/>
</dbReference>
<dbReference type="GO" id="GO:0006412">
    <property type="term" value="P:translation"/>
    <property type="evidence" value="ECO:0007669"/>
    <property type="project" value="UniProtKB-UniRule"/>
</dbReference>
<dbReference type="GO" id="GO:0019843">
    <property type="term" value="F:rRNA binding"/>
    <property type="evidence" value="ECO:0007669"/>
    <property type="project" value="UniProtKB-UniRule"/>
</dbReference>
<keyword evidence="3 6" id="KW-0694">RNA-binding</keyword>
<evidence type="ECO:0000256" key="4">
    <source>
        <dbReference type="ARBA" id="ARBA00022980"/>
    </source>
</evidence>
<sequence>MKVGAMYAIVKAGGHEEKVEVGTQITVNRLAAKKGETVEFPVALLVDGDKVTMAAKDLAKVKAQGEVVDDEAKGPKVSIMKFHNKTGGARRAGHRQKLTVVKITKIA</sequence>
<reference evidence="8 9" key="1">
    <citation type="journal article" date="2017" name="BMC Genomics">
        <title>Comparative genomic and phylogenomic analyses of the Bifidobacteriaceae family.</title>
        <authorList>
            <person name="Lugli G.A."/>
            <person name="Milani C."/>
            <person name="Turroni F."/>
            <person name="Duranti S."/>
            <person name="Mancabelli L."/>
            <person name="Mangifesta M."/>
            <person name="Ferrario C."/>
            <person name="Modesto M."/>
            <person name="Mattarelli P."/>
            <person name="Jiri K."/>
            <person name="van Sinderen D."/>
            <person name="Ventura M."/>
        </authorList>
    </citation>
    <scope>NUCLEOTIDE SEQUENCE [LARGE SCALE GENOMIC DNA]</scope>
    <source>
        <strain evidence="8 9">LMG 21773</strain>
    </source>
</reference>
<dbReference type="PROSITE" id="PS01169">
    <property type="entry name" value="RIBOSOMAL_L21"/>
    <property type="match status" value="1"/>
</dbReference>
<evidence type="ECO:0000313" key="8">
    <source>
        <dbReference type="EMBL" id="OZG56702.1"/>
    </source>
</evidence>
<dbReference type="InterPro" id="IPR036164">
    <property type="entry name" value="bL21-like_sf"/>
</dbReference>
<organism evidence="8 9">
    <name type="scientific">Aeriscardovia aeriphila</name>
    <dbReference type="NCBI Taxonomy" id="218139"/>
    <lineage>
        <taxon>Bacteria</taxon>
        <taxon>Bacillati</taxon>
        <taxon>Actinomycetota</taxon>
        <taxon>Actinomycetes</taxon>
        <taxon>Bifidobacteriales</taxon>
        <taxon>Bifidobacteriaceae</taxon>
        <taxon>Aeriscardovia</taxon>
    </lineage>
</organism>